<dbReference type="Proteomes" id="UP001642540">
    <property type="component" value="Unassembled WGS sequence"/>
</dbReference>
<comment type="caution">
    <text evidence="3">The sequence shown here is derived from an EMBL/GenBank/DDBJ whole genome shotgun (WGS) entry which is preliminary data.</text>
</comment>
<accession>A0ABP1RA41</accession>
<keyword evidence="1" id="KW-0175">Coiled coil</keyword>
<evidence type="ECO:0000256" key="1">
    <source>
        <dbReference type="SAM" id="Coils"/>
    </source>
</evidence>
<proteinExistence type="predicted"/>
<dbReference type="EMBL" id="CAXLJM020000068">
    <property type="protein sequence ID" value="CAL8123574.1"/>
    <property type="molecule type" value="Genomic_DNA"/>
</dbReference>
<feature type="compositionally biased region" description="Polar residues" evidence="2">
    <location>
        <begin position="46"/>
        <end position="55"/>
    </location>
</feature>
<feature type="region of interest" description="Disordered" evidence="2">
    <location>
        <begin position="23"/>
        <end position="55"/>
    </location>
</feature>
<sequence>MLLRFCLHCISSTPKGGKFQLPAPVSGRNTGGRRGVTPRSACKVNPGNSSATLAASNRKPLTAEQKLDILNRLETGNYKKGAGIGQFYEEIRAQQQSSKPTCRQNLYSTFAMVDPIATSTKNYGDGMVGSVESLSMTSSIISSATSNTADGTSLGVASVEGREGDSYVLPEYVKAFDKFASTKECYIRSLEVLAELQVKVQFAKLIPQRKILEFFKSMDRVSKIIQKFLCRNASDNMQLFLPTPPSKGSPPSLIHCDVENHKQFIDTFYRLSEVVERLDVLIRREPKDFKLETKMDSFKEMVSNLEELIKTQEQQVIEMKDLMRKAAVLNQDSASSEIGIELLEDASP</sequence>
<evidence type="ECO:0000256" key="2">
    <source>
        <dbReference type="SAM" id="MobiDB-lite"/>
    </source>
</evidence>
<feature type="coiled-coil region" evidence="1">
    <location>
        <begin position="295"/>
        <end position="325"/>
    </location>
</feature>
<protein>
    <submittedName>
        <fullName evidence="3">Uncharacterized protein</fullName>
    </submittedName>
</protein>
<reference evidence="3 4" key="1">
    <citation type="submission" date="2024-08" db="EMBL/GenBank/DDBJ databases">
        <authorList>
            <person name="Cucini C."/>
            <person name="Frati F."/>
        </authorList>
    </citation>
    <scope>NUCLEOTIDE SEQUENCE [LARGE SCALE GENOMIC DNA]</scope>
</reference>
<evidence type="ECO:0000313" key="4">
    <source>
        <dbReference type="Proteomes" id="UP001642540"/>
    </source>
</evidence>
<gene>
    <name evidence="3" type="ORF">ODALV1_LOCUS20240</name>
</gene>
<name>A0ABP1RA41_9HEXA</name>
<organism evidence="3 4">
    <name type="scientific">Orchesella dallaii</name>
    <dbReference type="NCBI Taxonomy" id="48710"/>
    <lineage>
        <taxon>Eukaryota</taxon>
        <taxon>Metazoa</taxon>
        <taxon>Ecdysozoa</taxon>
        <taxon>Arthropoda</taxon>
        <taxon>Hexapoda</taxon>
        <taxon>Collembola</taxon>
        <taxon>Entomobryomorpha</taxon>
        <taxon>Entomobryoidea</taxon>
        <taxon>Orchesellidae</taxon>
        <taxon>Orchesellinae</taxon>
        <taxon>Orchesella</taxon>
    </lineage>
</organism>
<keyword evidence="4" id="KW-1185">Reference proteome</keyword>
<evidence type="ECO:0000313" key="3">
    <source>
        <dbReference type="EMBL" id="CAL8123574.1"/>
    </source>
</evidence>